<protein>
    <submittedName>
        <fullName evidence="3">ADP-ribose pyrophosphatase YjhB, NUDIX family</fullName>
    </submittedName>
</protein>
<dbReference type="PANTHER" id="PTHR43736:SF1">
    <property type="entry name" value="DIHYDRONEOPTERIN TRIPHOSPHATE DIPHOSPHATASE"/>
    <property type="match status" value="1"/>
</dbReference>
<dbReference type="PANTHER" id="PTHR43736">
    <property type="entry name" value="ADP-RIBOSE PYROPHOSPHATASE"/>
    <property type="match status" value="1"/>
</dbReference>
<dbReference type="InterPro" id="IPR020476">
    <property type="entry name" value="Nudix_hydrolase"/>
</dbReference>
<evidence type="ECO:0000259" key="2">
    <source>
        <dbReference type="PROSITE" id="PS51462"/>
    </source>
</evidence>
<organism evidence="3 4">
    <name type="scientific">Phaeovulum vinaykumarii</name>
    <dbReference type="NCBI Taxonomy" id="407234"/>
    <lineage>
        <taxon>Bacteria</taxon>
        <taxon>Pseudomonadati</taxon>
        <taxon>Pseudomonadota</taxon>
        <taxon>Alphaproteobacteria</taxon>
        <taxon>Rhodobacterales</taxon>
        <taxon>Paracoccaceae</taxon>
        <taxon>Phaeovulum</taxon>
    </lineage>
</organism>
<name>A0A1N7L2D1_9RHOB</name>
<dbReference type="RefSeq" id="WP_076364260.1">
    <property type="nucleotide sequence ID" value="NZ_FTOM01000002.1"/>
</dbReference>
<accession>A0A1N7L2D1</accession>
<evidence type="ECO:0000313" key="3">
    <source>
        <dbReference type="EMBL" id="SIS68022.1"/>
    </source>
</evidence>
<dbReference type="GO" id="GO:0016787">
    <property type="term" value="F:hydrolase activity"/>
    <property type="evidence" value="ECO:0007669"/>
    <property type="project" value="UniProtKB-KW"/>
</dbReference>
<dbReference type="Gene3D" id="3.90.79.10">
    <property type="entry name" value="Nucleoside Triphosphate Pyrophosphohydrolase"/>
    <property type="match status" value="1"/>
</dbReference>
<dbReference type="EMBL" id="FTOM01000002">
    <property type="protein sequence ID" value="SIS68022.1"/>
    <property type="molecule type" value="Genomic_DNA"/>
</dbReference>
<keyword evidence="1" id="KW-0378">Hydrolase</keyword>
<evidence type="ECO:0000256" key="1">
    <source>
        <dbReference type="ARBA" id="ARBA00022801"/>
    </source>
</evidence>
<dbReference type="STRING" id="407234.SAMN05421795_102467"/>
<sequence>MTPPKLRPSEVHVVPAAAQGEPLPVPAAIAVMVRADRVLLVQRRNPPDVGMWGFPGGKREPGESALGNARRELAEETGLRAWALCAFDRVAVEARDGAGAITHRFTLDAVLCRHAGGELRAGDDAAAAEWVPVADVLAGARALHRDVDRVLARALALGAGRF</sequence>
<keyword evidence="4" id="KW-1185">Reference proteome</keyword>
<dbReference type="AlphaFoldDB" id="A0A1N7L2D1"/>
<dbReference type="CDD" id="cd04673">
    <property type="entry name" value="NUDIX_ADPRase"/>
    <property type="match status" value="1"/>
</dbReference>
<gene>
    <name evidence="3" type="ORF">SAMN05421795_102467</name>
</gene>
<feature type="domain" description="Nudix hydrolase" evidence="2">
    <location>
        <begin position="22"/>
        <end position="155"/>
    </location>
</feature>
<dbReference type="Proteomes" id="UP000186098">
    <property type="component" value="Unassembled WGS sequence"/>
</dbReference>
<dbReference type="Pfam" id="PF00293">
    <property type="entry name" value="NUDIX"/>
    <property type="match status" value="1"/>
</dbReference>
<reference evidence="4" key="1">
    <citation type="submission" date="2017-01" db="EMBL/GenBank/DDBJ databases">
        <authorList>
            <person name="Varghese N."/>
            <person name="Submissions S."/>
        </authorList>
    </citation>
    <scope>NUCLEOTIDE SEQUENCE [LARGE SCALE GENOMIC DNA]</scope>
    <source>
        <strain evidence="4">DSM 18714</strain>
    </source>
</reference>
<dbReference type="OrthoDB" id="9761969at2"/>
<dbReference type="SUPFAM" id="SSF55811">
    <property type="entry name" value="Nudix"/>
    <property type="match status" value="1"/>
</dbReference>
<dbReference type="InterPro" id="IPR000086">
    <property type="entry name" value="NUDIX_hydrolase_dom"/>
</dbReference>
<evidence type="ECO:0000313" key="4">
    <source>
        <dbReference type="Proteomes" id="UP000186098"/>
    </source>
</evidence>
<proteinExistence type="predicted"/>
<dbReference type="InterPro" id="IPR015797">
    <property type="entry name" value="NUDIX_hydrolase-like_dom_sf"/>
</dbReference>
<dbReference type="PRINTS" id="PR00502">
    <property type="entry name" value="NUDIXFAMILY"/>
</dbReference>
<dbReference type="PROSITE" id="PS51462">
    <property type="entry name" value="NUDIX"/>
    <property type="match status" value="1"/>
</dbReference>